<sequence>MKRKGRPGRITARPGNARPGNARPGAEPKVTGPTAVPRQTCTTDAKRGRHGPFPDHPQSAAYCAVSDSSGTRVSSASSLLVA</sequence>
<dbReference type="STRING" id="564137.SAMN04488238_107151"/>
<dbReference type="EMBL" id="FNOM01000007">
    <property type="protein sequence ID" value="SDX33728.1"/>
    <property type="molecule type" value="Genomic_DNA"/>
</dbReference>
<keyword evidence="3" id="KW-1185">Reference proteome</keyword>
<evidence type="ECO:0000256" key="1">
    <source>
        <dbReference type="SAM" id="MobiDB-lite"/>
    </source>
</evidence>
<proteinExistence type="predicted"/>
<evidence type="ECO:0000313" key="3">
    <source>
        <dbReference type="Proteomes" id="UP000198539"/>
    </source>
</evidence>
<evidence type="ECO:0000313" key="2">
    <source>
        <dbReference type="EMBL" id="SDX33728.1"/>
    </source>
</evidence>
<protein>
    <submittedName>
        <fullName evidence="2">Uncharacterized protein</fullName>
    </submittedName>
</protein>
<feature type="region of interest" description="Disordered" evidence="1">
    <location>
        <begin position="1"/>
        <end position="57"/>
    </location>
</feature>
<gene>
    <name evidence="2" type="ORF">SAMN04488238_107151</name>
</gene>
<organism evidence="2 3">
    <name type="scientific">Roseicitreum antarcticum</name>
    <dbReference type="NCBI Taxonomy" id="564137"/>
    <lineage>
        <taxon>Bacteria</taxon>
        <taxon>Pseudomonadati</taxon>
        <taxon>Pseudomonadota</taxon>
        <taxon>Alphaproteobacteria</taxon>
        <taxon>Rhodobacterales</taxon>
        <taxon>Paracoccaceae</taxon>
        <taxon>Roseicitreum</taxon>
    </lineage>
</organism>
<dbReference type="AlphaFoldDB" id="A0A1H3AWD3"/>
<dbReference type="Proteomes" id="UP000198539">
    <property type="component" value="Unassembled WGS sequence"/>
</dbReference>
<accession>A0A1H3AWD3</accession>
<reference evidence="2 3" key="1">
    <citation type="submission" date="2016-10" db="EMBL/GenBank/DDBJ databases">
        <authorList>
            <person name="de Groot N.N."/>
        </authorList>
    </citation>
    <scope>NUCLEOTIDE SEQUENCE [LARGE SCALE GENOMIC DNA]</scope>
    <source>
        <strain evidence="2 3">CGMCC 1.8894</strain>
    </source>
</reference>
<name>A0A1H3AWD3_9RHOB</name>